<dbReference type="SUPFAM" id="SSF49299">
    <property type="entry name" value="PKD domain"/>
    <property type="match status" value="1"/>
</dbReference>
<keyword evidence="4" id="KW-1185">Reference proteome</keyword>
<dbReference type="PANTHER" id="PTHR35580:SF1">
    <property type="entry name" value="PHYTASE-LIKE DOMAIN-CONTAINING PROTEIN"/>
    <property type="match status" value="1"/>
</dbReference>
<dbReference type="InterPro" id="IPR057708">
    <property type="entry name" value="DUF7948"/>
</dbReference>
<evidence type="ECO:0000259" key="2">
    <source>
        <dbReference type="PROSITE" id="PS50093"/>
    </source>
</evidence>
<dbReference type="PANTHER" id="PTHR35580">
    <property type="entry name" value="CELL SURFACE GLYCOPROTEIN (S-LAYER PROTEIN)-LIKE PROTEIN"/>
    <property type="match status" value="1"/>
</dbReference>
<evidence type="ECO:0000313" key="3">
    <source>
        <dbReference type="EMBL" id="TGD81488.1"/>
    </source>
</evidence>
<dbReference type="InterPro" id="IPR035986">
    <property type="entry name" value="PKD_dom_sf"/>
</dbReference>
<reference evidence="3 4" key="1">
    <citation type="submission" date="2019-04" db="EMBL/GenBank/DDBJ databases">
        <authorList>
            <person name="Feng G."/>
            <person name="Zhang J."/>
            <person name="Zhu H."/>
        </authorList>
    </citation>
    <scope>NUCLEOTIDE SEQUENCE [LARGE SCALE GENOMIC DNA]</scope>
    <source>
        <strain evidence="3 4">JCM 19491</strain>
    </source>
</reference>
<evidence type="ECO:0000256" key="1">
    <source>
        <dbReference type="SAM" id="SignalP"/>
    </source>
</evidence>
<feature type="domain" description="PKD" evidence="2">
    <location>
        <begin position="1035"/>
        <end position="1068"/>
    </location>
</feature>
<dbReference type="Gene3D" id="2.60.40.10">
    <property type="entry name" value="Immunoglobulins"/>
    <property type="match status" value="1"/>
</dbReference>
<dbReference type="PROSITE" id="PS50093">
    <property type="entry name" value="PKD"/>
    <property type="match status" value="1"/>
</dbReference>
<accession>A0A4Z0MQ71</accession>
<dbReference type="InterPro" id="IPR013783">
    <property type="entry name" value="Ig-like_fold"/>
</dbReference>
<comment type="caution">
    <text evidence="3">The sequence shown here is derived from an EMBL/GenBank/DDBJ whole genome shotgun (WGS) entry which is preliminary data.</text>
</comment>
<dbReference type="Pfam" id="PF18911">
    <property type="entry name" value="PKD_4"/>
    <property type="match status" value="1"/>
</dbReference>
<protein>
    <submittedName>
        <fullName evidence="3">PKD domain-containing protein</fullName>
    </submittedName>
</protein>
<dbReference type="Pfam" id="PF25778">
    <property type="entry name" value="DUF7948"/>
    <property type="match status" value="1"/>
</dbReference>
<gene>
    <name evidence="3" type="ORF">EU557_07975</name>
</gene>
<dbReference type="InterPro" id="IPR000601">
    <property type="entry name" value="PKD_dom"/>
</dbReference>
<keyword evidence="1" id="KW-0732">Signal</keyword>
<proteinExistence type="predicted"/>
<sequence length="1165" mass="123119">MVLSTLRFYLVTLLLSLPALPAISGSAPRSKVAAPLPRSLEFVENKGQWDAQARFMAELPSGRLFLTATGFTYAFADPAALRAYHDHKATSATAKGQVRTHAYRVNFEGGNSRALLQGEEATSEVRNYFLGKDPSKWASQVGSFRQARYKEVYPGIDVRLYENAAQTLEYDFTVRAGAKPEAIRLRYQGAETVRLTPEGGLQIHTSVGDVLEQAPKAWQTSPSGEQEPVECAFQLQNNVLSFRLGQYDRKRPLVIDPTVVFSSFTGSTADNWGFTATYDAQGNMYSGGIAFGVGFPTSTGAAQTTYAGAADIAILKYNTTVKGSAARLYATYLGGNEVDVPHSLVVNSRNELVILGTTSSRNYPVTAQALSRTYNGGQYADPLFEGNNAPMGYANGSDLVITTLSANGGSLVSSTYLGGSGNDGLNMSEALLNNYGDQFRGDIITDADNNVYIASTTFSTNFPTRNGFGASAPTGANAVVCKLTSNLATLLWSSYLGGSGAEAAYSIQLGAGRSIVVAGGTTSRNFPVTDGSLITTAPSGVNGFVVRIAPAGNVISQSTYIGTSGDDQAYFAQLDADDNVYLLGQSSGSYPVTAGRYVRANSHQFIHKLDPTLSQTAYSTVFGTGRAAYDLSPTAFLVDDCERIYVCGWGGRTNAGYGFGSSSTAGLPVTSGAVQTSTDGSDFYLAQFTPGMANLEYATFFGENGGSGEHVDGGTSRFDKRGMVYQAVCGGCGGTQGFPIPSTASYFNTRNGNRNCNNAAFKMDFGMVVADPGVARYVCASGAPIALGGTPAGGTWTGPGVSGNATTGYRFTPTAALVGRNILTYSIATTGICVSKRPLRITVVPDVTISINAVPSVCVNGNNLTLQAALTGGTWSGPGITGGANLFDPKKAGAGTHTITYTMPDTLGCGVATRQVVVKPLPQVSAGPALTMCSYETQAIQLLGASPAGGTWSGPGVTPSGLFTPPDTKLRGAILTLTYTYVLDGCPNSATRQVVLAPSPSNNFPLNVPACSTAPQYTGLAPFTCQFEPVLAGGTYEWDFGDGSPKSSEASPSHVFEHAGTYNVKLVARYSNCTVETGFVPVVVGDVFVPNIITPGNDDKNDKFMPRFSCQPASLRVFSRWGNKVYETEDYRNDWRGDNLPDGMYYYHLRDTEGRSAKGWVQVKR</sequence>
<dbReference type="AlphaFoldDB" id="A0A4Z0MQ71"/>
<dbReference type="Proteomes" id="UP000298284">
    <property type="component" value="Unassembled WGS sequence"/>
</dbReference>
<dbReference type="InterPro" id="IPR052918">
    <property type="entry name" value="Motility_Chemotaxis_Reg"/>
</dbReference>
<name>A0A4Z0MQ71_9BACT</name>
<dbReference type="EMBL" id="SRKZ01000002">
    <property type="protein sequence ID" value="TGD81488.1"/>
    <property type="molecule type" value="Genomic_DNA"/>
</dbReference>
<evidence type="ECO:0000313" key="4">
    <source>
        <dbReference type="Proteomes" id="UP000298284"/>
    </source>
</evidence>
<organism evidence="3 4">
    <name type="scientific">Hymenobacter wooponensis</name>
    <dbReference type="NCBI Taxonomy" id="1525360"/>
    <lineage>
        <taxon>Bacteria</taxon>
        <taxon>Pseudomonadati</taxon>
        <taxon>Bacteroidota</taxon>
        <taxon>Cytophagia</taxon>
        <taxon>Cytophagales</taxon>
        <taxon>Hymenobacteraceae</taxon>
        <taxon>Hymenobacter</taxon>
    </lineage>
</organism>
<dbReference type="OrthoDB" id="1652165at2"/>
<dbReference type="CDD" id="cd00146">
    <property type="entry name" value="PKD"/>
    <property type="match status" value="1"/>
</dbReference>
<dbReference type="InterPro" id="IPR022409">
    <property type="entry name" value="PKD/Chitinase_dom"/>
</dbReference>
<dbReference type="Pfam" id="PF13585">
    <property type="entry name" value="CHU_C"/>
    <property type="match status" value="1"/>
</dbReference>
<dbReference type="SMART" id="SM00089">
    <property type="entry name" value="PKD"/>
    <property type="match status" value="1"/>
</dbReference>
<feature type="signal peptide" evidence="1">
    <location>
        <begin position="1"/>
        <end position="21"/>
    </location>
</feature>
<feature type="chain" id="PRO_5021194633" evidence="1">
    <location>
        <begin position="22"/>
        <end position="1165"/>
    </location>
</feature>